<dbReference type="Proteomes" id="UP000198945">
    <property type="component" value="Unassembled WGS sequence"/>
</dbReference>
<evidence type="ECO:0000313" key="9">
    <source>
        <dbReference type="EMBL" id="SES61710.1"/>
    </source>
</evidence>
<dbReference type="Proteomes" id="UP000247389">
    <property type="component" value="Unassembled WGS sequence"/>
</dbReference>
<dbReference type="GO" id="GO:0006412">
    <property type="term" value="P:translation"/>
    <property type="evidence" value="ECO:0007669"/>
    <property type="project" value="TreeGrafter"/>
</dbReference>
<reference evidence="10 15" key="3">
    <citation type="submission" date="2019-03" db="EMBL/GenBank/DDBJ databases">
        <title>Subsurface microbial communities from deep shales in Ohio and West Virginia, USA.</title>
        <authorList>
            <person name="Wrighton K."/>
        </authorList>
    </citation>
    <scope>NUCLEOTIDE SEQUENCE [LARGE SCALE GENOMIC DNA]</scope>
    <source>
        <strain evidence="10 15">DSMZ 11287</strain>
        <strain evidence="6 14">MSL28</strain>
    </source>
</reference>
<dbReference type="RefSeq" id="WP_089716622.1">
    <property type="nucleotide sequence ID" value="NZ_FNBJ01000001.1"/>
</dbReference>
<dbReference type="EMBL" id="SOEF01000003">
    <property type="protein sequence ID" value="TDX46905.1"/>
    <property type="molecule type" value="Genomic_DNA"/>
</dbReference>
<protein>
    <recommendedName>
        <fullName evidence="3">Ribosome maturation factor RimP</fullName>
    </recommendedName>
</protein>
<keyword evidence="13" id="KW-1185">Reference proteome</keyword>
<dbReference type="InterPro" id="IPR036847">
    <property type="entry name" value="RimP_C_sf"/>
</dbReference>
<reference evidence="11 13" key="2">
    <citation type="submission" date="2016-10" db="EMBL/GenBank/DDBJ databases">
        <authorList>
            <person name="Varghese N."/>
            <person name="Submissions S."/>
        </authorList>
    </citation>
    <scope>NUCLEOTIDE SEQUENCE [LARGE SCALE GENOMIC DNA]</scope>
    <source>
        <strain evidence="7 13">WG2</strain>
        <strain evidence="9 11">WG5</strain>
    </source>
</reference>
<dbReference type="InterPro" id="IPR003728">
    <property type="entry name" value="Ribosome_maturation_RimP"/>
</dbReference>
<evidence type="ECO:0000256" key="2">
    <source>
        <dbReference type="ARBA" id="ARBA00022517"/>
    </source>
</evidence>
<dbReference type="EMBL" id="FNEH01000007">
    <property type="protein sequence ID" value="SDI48001.1"/>
    <property type="molecule type" value="Genomic_DNA"/>
</dbReference>
<dbReference type="Pfam" id="PF02576">
    <property type="entry name" value="RimP_N"/>
    <property type="match status" value="1"/>
</dbReference>
<evidence type="ECO:0000313" key="15">
    <source>
        <dbReference type="Proteomes" id="UP000295472"/>
    </source>
</evidence>
<evidence type="ECO:0000313" key="13">
    <source>
        <dbReference type="Proteomes" id="UP000199519"/>
    </source>
</evidence>
<dbReference type="Proteomes" id="UP000198612">
    <property type="component" value="Unassembled WGS sequence"/>
</dbReference>
<dbReference type="Gene3D" id="3.30.300.70">
    <property type="entry name" value="RimP-like superfamily, N-terminal"/>
    <property type="match status" value="1"/>
</dbReference>
<dbReference type="CDD" id="cd01734">
    <property type="entry name" value="YlxS_C"/>
    <property type="match status" value="1"/>
</dbReference>
<evidence type="ECO:0000313" key="12">
    <source>
        <dbReference type="Proteomes" id="UP000198945"/>
    </source>
</evidence>
<dbReference type="Proteomes" id="UP000199519">
    <property type="component" value="Unassembled WGS sequence"/>
</dbReference>
<evidence type="ECO:0000259" key="4">
    <source>
        <dbReference type="Pfam" id="PF02576"/>
    </source>
</evidence>
<name>A0A1G9PRY2_9FIRM</name>
<dbReference type="GO" id="GO:0005829">
    <property type="term" value="C:cytosol"/>
    <property type="evidence" value="ECO:0007669"/>
    <property type="project" value="TreeGrafter"/>
</dbReference>
<gene>
    <name evidence="3" type="primary">rimP</name>
    <name evidence="10" type="ORF">C7954_103112</name>
    <name evidence="6" type="ORF">C8C78_10329</name>
    <name evidence="7" type="ORF">SAMN04488598_101171</name>
    <name evidence="9" type="ORF">SAMN04515652_101120</name>
    <name evidence="8" type="ORF">SAMN04515654_10723</name>
</gene>
<proteinExistence type="inferred from homology"/>
<comment type="similarity">
    <text evidence="3">Belongs to the RimP family.</text>
</comment>
<dbReference type="SUPFAM" id="SSF75420">
    <property type="entry name" value="YhbC-like, N-terminal domain"/>
    <property type="match status" value="1"/>
</dbReference>
<dbReference type="HAMAP" id="MF_01077">
    <property type="entry name" value="RimP"/>
    <property type="match status" value="1"/>
</dbReference>
<reference evidence="8 12" key="1">
    <citation type="submission" date="2016-10" db="EMBL/GenBank/DDBJ databases">
        <authorList>
            <person name="de Groot N.N."/>
        </authorList>
    </citation>
    <scope>NUCLEOTIDE SEQUENCE [LARGE SCALE GENOMIC DNA]</scope>
    <source>
        <strain evidence="8 12">WG7</strain>
    </source>
</reference>
<dbReference type="GeneID" id="57011850"/>
<dbReference type="PANTHER" id="PTHR33867">
    <property type="entry name" value="RIBOSOME MATURATION FACTOR RIMP"/>
    <property type="match status" value="1"/>
</dbReference>
<evidence type="ECO:0000313" key="8">
    <source>
        <dbReference type="EMBL" id="SDI48001.1"/>
    </source>
</evidence>
<dbReference type="PANTHER" id="PTHR33867:SF1">
    <property type="entry name" value="RIBOSOME MATURATION FACTOR RIMP"/>
    <property type="match status" value="1"/>
</dbReference>
<dbReference type="Gene3D" id="2.30.30.180">
    <property type="entry name" value="Ribosome maturation factor RimP, C-terminal domain"/>
    <property type="match status" value="1"/>
</dbReference>
<dbReference type="Proteomes" id="UP000295472">
    <property type="component" value="Unassembled WGS sequence"/>
</dbReference>
<keyword evidence="1 3" id="KW-0963">Cytoplasm</keyword>
<evidence type="ECO:0000313" key="10">
    <source>
        <dbReference type="EMBL" id="TDX46905.1"/>
    </source>
</evidence>
<dbReference type="SUPFAM" id="SSF74942">
    <property type="entry name" value="YhbC-like, C-terminal domain"/>
    <property type="match status" value="1"/>
</dbReference>
<evidence type="ECO:0000313" key="6">
    <source>
        <dbReference type="EMBL" id="PXV69322.1"/>
    </source>
</evidence>
<dbReference type="EMBL" id="FOHG01000001">
    <property type="protein sequence ID" value="SES61710.1"/>
    <property type="molecule type" value="Genomic_DNA"/>
</dbReference>
<dbReference type="EMBL" id="FNBJ01000001">
    <property type="protein sequence ID" value="SDE71047.1"/>
    <property type="molecule type" value="Genomic_DNA"/>
</dbReference>
<organism evidence="10 15">
    <name type="scientific">Halanaerobium congolense</name>
    <dbReference type="NCBI Taxonomy" id="54121"/>
    <lineage>
        <taxon>Bacteria</taxon>
        <taxon>Bacillati</taxon>
        <taxon>Bacillota</taxon>
        <taxon>Clostridia</taxon>
        <taxon>Halanaerobiales</taxon>
        <taxon>Halanaerobiaceae</taxon>
        <taxon>Halanaerobium</taxon>
    </lineage>
</organism>
<dbReference type="InterPro" id="IPR028998">
    <property type="entry name" value="RimP_C"/>
</dbReference>
<feature type="domain" description="Ribosome maturation factor RimP C-terminal" evidence="5">
    <location>
        <begin position="90"/>
        <end position="155"/>
    </location>
</feature>
<evidence type="ECO:0000256" key="3">
    <source>
        <dbReference type="HAMAP-Rule" id="MF_01077"/>
    </source>
</evidence>
<accession>A0A1G9PRY2</accession>
<comment type="function">
    <text evidence="3">Required for maturation of 30S ribosomal subunits.</text>
</comment>
<evidence type="ECO:0000259" key="5">
    <source>
        <dbReference type="Pfam" id="PF17384"/>
    </source>
</evidence>
<dbReference type="AlphaFoldDB" id="A0A1G9PRY2"/>
<dbReference type="InterPro" id="IPR028989">
    <property type="entry name" value="RimP_N"/>
</dbReference>
<evidence type="ECO:0000313" key="14">
    <source>
        <dbReference type="Proteomes" id="UP000247389"/>
    </source>
</evidence>
<evidence type="ECO:0000313" key="7">
    <source>
        <dbReference type="EMBL" id="SDE71047.1"/>
    </source>
</evidence>
<evidence type="ECO:0000256" key="1">
    <source>
        <dbReference type="ARBA" id="ARBA00022490"/>
    </source>
</evidence>
<dbReference type="FunFam" id="3.30.300.70:FF:000001">
    <property type="entry name" value="Ribosome maturation factor RimP"/>
    <property type="match status" value="1"/>
</dbReference>
<dbReference type="Pfam" id="PF17384">
    <property type="entry name" value="DUF150_C"/>
    <property type="match status" value="1"/>
</dbReference>
<keyword evidence="2 3" id="KW-0690">Ribosome biogenesis</keyword>
<feature type="domain" description="Ribosome maturation factor RimP N-terminal" evidence="4">
    <location>
        <begin position="16"/>
        <end position="87"/>
    </location>
</feature>
<dbReference type="GO" id="GO:0000028">
    <property type="term" value="P:ribosomal small subunit assembly"/>
    <property type="evidence" value="ECO:0007669"/>
    <property type="project" value="TreeGrafter"/>
</dbReference>
<dbReference type="InterPro" id="IPR035956">
    <property type="entry name" value="RimP_N_sf"/>
</dbReference>
<dbReference type="EMBL" id="QICM01000003">
    <property type="protein sequence ID" value="PXV69322.1"/>
    <property type="molecule type" value="Genomic_DNA"/>
</dbReference>
<sequence length="156" mass="17949">MFYLGKVADTVTDFVLPIAHNENLTLIDVEFLKEGSDWVLRIFLENKNGDLTIEECEKVSRSLSIILDEEDPIDKSYILEVSSPGIERPLKTEEDFERFQGELIAVKTFKKIDGEKEFIGSLKEFKNEKITLILKSNEEITIDYNLVARANLTFEI</sequence>
<comment type="subcellular location">
    <subcellularLocation>
        <location evidence="3">Cytoplasm</location>
    </subcellularLocation>
</comment>
<evidence type="ECO:0000313" key="11">
    <source>
        <dbReference type="Proteomes" id="UP000198612"/>
    </source>
</evidence>